<dbReference type="EMBL" id="FNGY01000017">
    <property type="protein sequence ID" value="SDO61542.1"/>
    <property type="molecule type" value="Genomic_DNA"/>
</dbReference>
<gene>
    <name evidence="1" type="ORF">SAMN05421820_11716</name>
</gene>
<name>A0A1H0L0I4_9SPHI</name>
<dbReference type="Pfam" id="PF18939">
    <property type="entry name" value="DUF5686"/>
    <property type="match status" value="1"/>
</dbReference>
<dbReference type="SUPFAM" id="SSF49464">
    <property type="entry name" value="Carboxypeptidase regulatory domain-like"/>
    <property type="match status" value="1"/>
</dbReference>
<accession>A0A1H0L0I4</accession>
<dbReference type="Gene3D" id="2.60.40.1120">
    <property type="entry name" value="Carboxypeptidase-like, regulatory domain"/>
    <property type="match status" value="1"/>
</dbReference>
<dbReference type="InterPro" id="IPR008969">
    <property type="entry name" value="CarboxyPept-like_regulatory"/>
</dbReference>
<evidence type="ECO:0000313" key="2">
    <source>
        <dbReference type="Proteomes" id="UP000183200"/>
    </source>
</evidence>
<dbReference type="InterPro" id="IPR043741">
    <property type="entry name" value="DUF5686"/>
</dbReference>
<reference evidence="2" key="1">
    <citation type="submission" date="2016-10" db="EMBL/GenBank/DDBJ databases">
        <authorList>
            <person name="Varghese N."/>
            <person name="Submissions S."/>
        </authorList>
    </citation>
    <scope>NUCLEOTIDE SEQUENCE [LARGE SCALE GENOMIC DNA]</scope>
    <source>
        <strain evidence="2">DSM 19110</strain>
    </source>
</reference>
<evidence type="ECO:0000313" key="1">
    <source>
        <dbReference type="EMBL" id="SDO61542.1"/>
    </source>
</evidence>
<proteinExistence type="predicted"/>
<dbReference type="OrthoDB" id="983143at2"/>
<dbReference type="RefSeq" id="WP_074612839.1">
    <property type="nucleotide sequence ID" value="NZ_FNGY01000017.1"/>
</dbReference>
<organism evidence="1 2">
    <name type="scientific">Pedobacter steynii</name>
    <dbReference type="NCBI Taxonomy" id="430522"/>
    <lineage>
        <taxon>Bacteria</taxon>
        <taxon>Pseudomonadati</taxon>
        <taxon>Bacteroidota</taxon>
        <taxon>Sphingobacteriia</taxon>
        <taxon>Sphingobacteriales</taxon>
        <taxon>Sphingobacteriaceae</taxon>
        <taxon>Pedobacter</taxon>
    </lineage>
</organism>
<dbReference type="Proteomes" id="UP000183200">
    <property type="component" value="Unassembled WGS sequence"/>
</dbReference>
<protein>
    <submittedName>
        <fullName evidence="1">CarboxypepD_reg-like domain-containing protein</fullName>
    </submittedName>
</protein>
<dbReference type="AlphaFoldDB" id="A0A1H0L0I4"/>
<dbReference type="Pfam" id="PF13715">
    <property type="entry name" value="CarbopepD_reg_2"/>
    <property type="match status" value="1"/>
</dbReference>
<sequence length="841" mass="96543">MKYFTSLFFFFIISGVRAQSVQIKGKIIDQSTGLPLSHINIGFSNTNVKSRSDADGKYTISTNAKVKEVSYSGVGYKKQVRTITKAEVQEINISMEPSTQDLSEVSVVAAKQPRYRNKNNPAVELIRKVMEHKERNSSKFHKEMVFEQYEKLNMSLSISSEKAKKSSLLKKLPFLIRNSDSLRRPGKHLIPVFMQEKLSRYKYSAQGQDSSLVLGEKQSRIDQYIDEDGINEYLEKVYQRADLYDHDIGMGNQRFLSPIADMAPQFYKYFILDTLKDVSPWQLKVMVSPKNKQDVLFMGYLYVSLDGHYAVQKATLSVNNQINLNWVRDLQITLDYRQDSSGHYHLGKSVMSMDLGIFKEGTSVFGERTIMINDFVFGPQALQKKIGPNVIADQKVNRQPEDFWEKARHEKLSLTEQMAYTNIDSLKSSKPFKRKMAVAALLLSGYLTKGPVEIGPFNSFFSFNPVEGARFRFGGRTTEEFSKKLVFDGHAAYGTKDQKWKYSLGAIYSLTDRSIYQFPVRSLTVRHSFETQIPGQELNFLEDDNFLLSFKRGVNDKWLYNRKWMAEYLHETEQHISLRLTYKNQALNPAGGLLFLPQTAIPSPAIRELRTSEFSAELRWAPHEKFYQGKRFRRPINNGHPVFTLRGSLGMKDFLGGDYNYQSLTLNVAKRFFFSQFGFSDVVLEGGAVFGKVPYPLLSIHRANQTYAYQLTSYNLMNFMEFMSDRYASLNLQHSFNGFFLNKVPLIKKLQWREVISVKVLTGSISAGNDPAKNPQLYRFPFDEHQNPRSFAIGNVPYIEGSVGVSNVFKFLRIDFVKRFTHLNNPGVSPWGIRAKINVDF</sequence>
<keyword evidence="2" id="KW-1185">Reference proteome</keyword>